<dbReference type="Pfam" id="PF11843">
    <property type="entry name" value="DUF3363"/>
    <property type="match status" value="1"/>
</dbReference>
<accession>A0ABR5NLB3</accession>
<proteinExistence type="predicted"/>
<gene>
    <name evidence="1" type="ORF">ABB22_07310</name>
</gene>
<protein>
    <submittedName>
        <fullName evidence="1">Uncharacterized protein</fullName>
    </submittedName>
</protein>
<keyword evidence="2" id="KW-1185">Reference proteome</keyword>
<sequence length="133" mass="14700">MIRWKLLRATSTASKSCTRPVSWSAWPKVPDDLAEWGRRYDAQCLGGVTVELKSHVPIERQVRFIGATWLDQQLISGGSGLGELSFGSEAKQAMQQRADSLAKQGLAKLRGQRVTLARPCWTTAWASVCRGNL</sequence>
<evidence type="ECO:0000313" key="2">
    <source>
        <dbReference type="Proteomes" id="UP000050902"/>
    </source>
</evidence>
<reference evidence="1 2" key="1">
    <citation type="submission" date="2015-05" db="EMBL/GenBank/DDBJ databases">
        <title>Genome sequencing and analysis of members of genus Stenotrophomonas.</title>
        <authorList>
            <person name="Patil P.P."/>
            <person name="Midha S."/>
            <person name="Patil P.B."/>
        </authorList>
    </citation>
    <scope>NUCLEOTIDE SEQUENCE [LARGE SCALE GENOMIC DNA]</scope>
    <source>
        <strain evidence="1 2">DSM 12575</strain>
    </source>
</reference>
<organism evidence="1 2">
    <name type="scientific">Stenotrophomonas nitritireducens</name>
    <dbReference type="NCBI Taxonomy" id="83617"/>
    <lineage>
        <taxon>Bacteria</taxon>
        <taxon>Pseudomonadati</taxon>
        <taxon>Pseudomonadota</taxon>
        <taxon>Gammaproteobacteria</taxon>
        <taxon>Lysobacterales</taxon>
        <taxon>Lysobacteraceae</taxon>
        <taxon>Stenotrophomonas</taxon>
    </lineage>
</organism>
<dbReference type="Proteomes" id="UP000050902">
    <property type="component" value="Unassembled WGS sequence"/>
</dbReference>
<name>A0ABR5NLB3_9GAMM</name>
<dbReference type="EMBL" id="LDJG01000008">
    <property type="protein sequence ID" value="KRG58634.1"/>
    <property type="molecule type" value="Genomic_DNA"/>
</dbReference>
<comment type="caution">
    <text evidence="1">The sequence shown here is derived from an EMBL/GenBank/DDBJ whole genome shotgun (WGS) entry which is preliminary data.</text>
</comment>
<dbReference type="InterPro" id="IPR021795">
    <property type="entry name" value="DUF3363"/>
</dbReference>
<evidence type="ECO:0000313" key="1">
    <source>
        <dbReference type="EMBL" id="KRG58634.1"/>
    </source>
</evidence>